<dbReference type="EMBL" id="WUAV01000002">
    <property type="protein sequence ID" value="KAF1767078.1"/>
    <property type="molecule type" value="Genomic_DNA"/>
</dbReference>
<name>A0A6A5HGX6_CAERE</name>
<dbReference type="AlphaFoldDB" id="A0A6A5HGX6"/>
<comment type="caution">
    <text evidence="1">The sequence shown here is derived from an EMBL/GenBank/DDBJ whole genome shotgun (WGS) entry which is preliminary data.</text>
</comment>
<proteinExistence type="predicted"/>
<evidence type="ECO:0000313" key="1">
    <source>
        <dbReference type="EMBL" id="KAF1767078.1"/>
    </source>
</evidence>
<organism evidence="1 2">
    <name type="scientific">Caenorhabditis remanei</name>
    <name type="common">Caenorhabditis vulgaris</name>
    <dbReference type="NCBI Taxonomy" id="31234"/>
    <lineage>
        <taxon>Eukaryota</taxon>
        <taxon>Metazoa</taxon>
        <taxon>Ecdysozoa</taxon>
        <taxon>Nematoda</taxon>
        <taxon>Chromadorea</taxon>
        <taxon>Rhabditida</taxon>
        <taxon>Rhabditina</taxon>
        <taxon>Rhabditomorpha</taxon>
        <taxon>Rhabditoidea</taxon>
        <taxon>Rhabditidae</taxon>
        <taxon>Peloderinae</taxon>
        <taxon>Caenorhabditis</taxon>
    </lineage>
</organism>
<dbReference type="KEGG" id="crq:GCK72_007036"/>
<protein>
    <submittedName>
        <fullName evidence="1">Uncharacterized protein</fullName>
    </submittedName>
</protein>
<evidence type="ECO:0000313" key="2">
    <source>
        <dbReference type="Proteomes" id="UP000483820"/>
    </source>
</evidence>
<dbReference type="GeneID" id="9823890"/>
<accession>A0A6A5HGX6</accession>
<gene>
    <name evidence="1" type="ORF">GCK72_007036</name>
</gene>
<dbReference type="CTD" id="9823890"/>
<dbReference type="Proteomes" id="UP000483820">
    <property type="component" value="Chromosome II"/>
</dbReference>
<reference evidence="1 2" key="1">
    <citation type="submission" date="2019-12" db="EMBL/GenBank/DDBJ databases">
        <title>Chromosome-level assembly of the Caenorhabditis remanei genome.</title>
        <authorList>
            <person name="Teterina A.A."/>
            <person name="Willis J.H."/>
            <person name="Phillips P.C."/>
        </authorList>
    </citation>
    <scope>NUCLEOTIDE SEQUENCE [LARGE SCALE GENOMIC DNA]</scope>
    <source>
        <strain evidence="1 2">PX506</strain>
        <tissue evidence="1">Whole organism</tissue>
    </source>
</reference>
<dbReference type="RefSeq" id="XP_053590143.1">
    <property type="nucleotide sequence ID" value="XM_053725949.1"/>
</dbReference>
<sequence length="97" mass="11036">MDVLDKLSVEEYNKKYPRTCTSFIIGASKQSAFDTTPYGLALQIRAELNLDKEHEGGEEKVIENQKKKSALDIIKKIGCVRLICQKKTECDNVEEKK</sequence>